<keyword evidence="1" id="KW-1133">Transmembrane helix</keyword>
<evidence type="ECO:0000313" key="2">
    <source>
        <dbReference type="EMBL" id="EYC30148.1"/>
    </source>
</evidence>
<sequence length="129" mass="14690">MVGVGRAKELKEETLFTQTTVHDCFATKYWPHVLILGTELPAYCLLLISCERLLLVLRPLDYTRVFGKVSKCRRLLIVPFAGVVSILAAFLSAYQDGERIVETQHCFIIDSTAAWHVSYYVCCTYVLRI</sequence>
<dbReference type="Proteomes" id="UP000024635">
    <property type="component" value="Unassembled WGS sequence"/>
</dbReference>
<protein>
    <recommendedName>
        <fullName evidence="4">G-protein coupled receptors family 1 profile domain-containing protein</fullName>
    </recommendedName>
</protein>
<dbReference type="Gene3D" id="1.20.1070.10">
    <property type="entry name" value="Rhodopsin 7-helix transmembrane proteins"/>
    <property type="match status" value="1"/>
</dbReference>
<gene>
    <name evidence="2" type="primary">Acey_s0005.g2478</name>
    <name evidence="2" type="ORF">Y032_0005g2478</name>
</gene>
<comment type="caution">
    <text evidence="2">The sequence shown here is derived from an EMBL/GenBank/DDBJ whole genome shotgun (WGS) entry which is preliminary data.</text>
</comment>
<dbReference type="OrthoDB" id="5862640at2759"/>
<reference evidence="3" key="1">
    <citation type="journal article" date="2015" name="Nat. Genet.">
        <title>The genome and transcriptome of the zoonotic hookworm Ancylostoma ceylanicum identify infection-specific gene families.</title>
        <authorList>
            <person name="Schwarz E.M."/>
            <person name="Hu Y."/>
            <person name="Antoshechkin I."/>
            <person name="Miller M.M."/>
            <person name="Sternberg P.W."/>
            <person name="Aroian R.V."/>
        </authorList>
    </citation>
    <scope>NUCLEOTIDE SEQUENCE</scope>
    <source>
        <strain evidence="3">HY135</strain>
    </source>
</reference>
<evidence type="ECO:0008006" key="4">
    <source>
        <dbReference type="Google" id="ProtNLM"/>
    </source>
</evidence>
<proteinExistence type="predicted"/>
<accession>A0A016VTT0</accession>
<dbReference type="AlphaFoldDB" id="A0A016VTT0"/>
<keyword evidence="1" id="KW-0472">Membrane</keyword>
<feature type="transmembrane region" description="Helical" evidence="1">
    <location>
        <begin position="75"/>
        <end position="94"/>
    </location>
</feature>
<name>A0A016VTT0_9BILA</name>
<keyword evidence="3" id="KW-1185">Reference proteome</keyword>
<organism evidence="2 3">
    <name type="scientific">Ancylostoma ceylanicum</name>
    <dbReference type="NCBI Taxonomy" id="53326"/>
    <lineage>
        <taxon>Eukaryota</taxon>
        <taxon>Metazoa</taxon>
        <taxon>Ecdysozoa</taxon>
        <taxon>Nematoda</taxon>
        <taxon>Chromadorea</taxon>
        <taxon>Rhabditida</taxon>
        <taxon>Rhabditina</taxon>
        <taxon>Rhabditomorpha</taxon>
        <taxon>Strongyloidea</taxon>
        <taxon>Ancylostomatidae</taxon>
        <taxon>Ancylostomatinae</taxon>
        <taxon>Ancylostoma</taxon>
    </lineage>
</organism>
<evidence type="ECO:0000313" key="3">
    <source>
        <dbReference type="Proteomes" id="UP000024635"/>
    </source>
</evidence>
<keyword evidence="1" id="KW-0812">Transmembrane</keyword>
<feature type="transmembrane region" description="Helical" evidence="1">
    <location>
        <begin position="29"/>
        <end position="54"/>
    </location>
</feature>
<evidence type="ECO:0000256" key="1">
    <source>
        <dbReference type="SAM" id="Phobius"/>
    </source>
</evidence>
<dbReference type="EMBL" id="JARK01001341">
    <property type="protein sequence ID" value="EYC30148.1"/>
    <property type="molecule type" value="Genomic_DNA"/>
</dbReference>